<gene>
    <name evidence="1" type="ORF">DHETER_LOCUS3446</name>
</gene>
<comment type="caution">
    <text evidence="1">The sequence shown here is derived from an EMBL/GenBank/DDBJ whole genome shotgun (WGS) entry which is preliminary data.</text>
</comment>
<proteinExistence type="predicted"/>
<accession>A0ACA9L4N5</accession>
<evidence type="ECO:0000313" key="1">
    <source>
        <dbReference type="EMBL" id="CAG8510758.1"/>
    </source>
</evidence>
<dbReference type="Proteomes" id="UP000789702">
    <property type="component" value="Unassembled WGS sequence"/>
</dbReference>
<keyword evidence="2" id="KW-1185">Reference proteome</keyword>
<evidence type="ECO:0000313" key="2">
    <source>
        <dbReference type="Proteomes" id="UP000789702"/>
    </source>
</evidence>
<reference evidence="1" key="1">
    <citation type="submission" date="2021-06" db="EMBL/GenBank/DDBJ databases">
        <authorList>
            <person name="Kallberg Y."/>
            <person name="Tangrot J."/>
            <person name="Rosling A."/>
        </authorList>
    </citation>
    <scope>NUCLEOTIDE SEQUENCE</scope>
    <source>
        <strain evidence="1">IL203A</strain>
    </source>
</reference>
<organism evidence="1 2">
    <name type="scientific">Dentiscutata heterogama</name>
    <dbReference type="NCBI Taxonomy" id="1316150"/>
    <lineage>
        <taxon>Eukaryota</taxon>
        <taxon>Fungi</taxon>
        <taxon>Fungi incertae sedis</taxon>
        <taxon>Mucoromycota</taxon>
        <taxon>Glomeromycotina</taxon>
        <taxon>Glomeromycetes</taxon>
        <taxon>Diversisporales</taxon>
        <taxon>Gigasporaceae</taxon>
        <taxon>Dentiscutata</taxon>
    </lineage>
</organism>
<protein>
    <submittedName>
        <fullName evidence="1">2920_t:CDS:1</fullName>
    </submittedName>
</protein>
<name>A0ACA9L4N5_9GLOM</name>
<sequence>MSEQHNVPLSPHISSPQELSREDSSPTIELISTDIAETDQVIITATKEVPILVESITENLLLPPLPSNQPSYCALDSNERAKYKARELKSVKLDAEGEYIRLVARSCHDNQLNQYNQVGIVAITVMGAPVDYLLAGESQKIPIEHVDEGLSRVASPDICILPVVQDDSLIGSNPNDHQNDHQNFTSLYSILPNSSSDMPPVSPTSSNNFLLNAKATAGLLSAFERAKQNAVKVEDFRLAKVLKYAIELIKKSADDVIRLDLLKKRAIGEEDFDNADKYKREIEAIKTYICNYLEEEGLDLDDSGEVIVLDANPELADIIGLADDVSENGRKPYNEYVPYIPGVPGVPGVPSGGVYQEKHHVPVGYIDVPRQKSRSSSNSSITRMSNSSVVHPPPTLHIPINQIDSSSSFSIDRPHHPEPVTPTTPTIDQVQWEPSSVDDRPLPALSKDNHDPIPTSPLNDPNENQPEELSDLARSAFDYSIQNFGEFDVACLLSKKFPLRESALANITKRIDIDLDATFQIIQEALDDNPEKLTLQALNLWEVLTKFCVHHQVPTSSTWKSVEKRFSQLFGKISDSNSRIKQSAINLFILLAKTYNGPIHSMTSLVLKPAKFNNQPAKHSKAKVELVTRLVEEFGIALDPPKGKSDKDLGLNLESVMQVSKSYLNNNNGEVRDSAVKLVVEVVKRVGREKVEPFISDIKPILLENIWSLVTEYEETTGRTAGQVPSPPPSPKVVAEKEKQEIKDLEVNEELLKIPLAKRGTVTRLEQELMELKSRFNNTNNFIKDDYNKYIANSSKKLQEPEEEALELTEQELRELEELEAEEELLRKKAENVPDNSEVPPKDKPSTKSPAKTGNKTAPVPGKLSAKRSKNDTVPPKKNIKIVPKPGSSRRESTTEEKKPPRKNSSKSSDATLCEEPEEMVPAAPAEGSKGERNCIFCDEYNENFTEENLVNHYWTECPVLTKCRLCNIILEISTLDDHMLNDCDKNKFVKQCPTCREVINAEDYLAHINKKTCLPVRDDIVRCPLCKTVIKPATEEGWKSHLLNSNGCPKNRRKPNNKPEVPSTENAAPSGKKQTVKKSTEVGSKSSVASKAPSKSKVTTSSGSSKDKLKKSATKSSKIRK</sequence>
<dbReference type="EMBL" id="CAJVPU010002967">
    <property type="protein sequence ID" value="CAG8510758.1"/>
    <property type="molecule type" value="Genomic_DNA"/>
</dbReference>